<dbReference type="AlphaFoldDB" id="A0A7W6HY29"/>
<dbReference type="Proteomes" id="UP000546007">
    <property type="component" value="Unassembled WGS sequence"/>
</dbReference>
<protein>
    <submittedName>
        <fullName evidence="3">Transcriptional regulator with XRE-family HTH domain</fullName>
    </submittedName>
</protein>
<dbReference type="GO" id="GO:0003677">
    <property type="term" value="F:DNA binding"/>
    <property type="evidence" value="ECO:0007669"/>
    <property type="project" value="InterPro"/>
</dbReference>
<feature type="compositionally biased region" description="Basic and acidic residues" evidence="1">
    <location>
        <begin position="116"/>
        <end position="136"/>
    </location>
</feature>
<dbReference type="SUPFAM" id="SSF47413">
    <property type="entry name" value="lambda repressor-like DNA-binding domains"/>
    <property type="match status" value="1"/>
</dbReference>
<evidence type="ECO:0000256" key="1">
    <source>
        <dbReference type="SAM" id="MobiDB-lite"/>
    </source>
</evidence>
<evidence type="ECO:0000313" key="3">
    <source>
        <dbReference type="EMBL" id="MBB4026805.1"/>
    </source>
</evidence>
<evidence type="ECO:0000259" key="2">
    <source>
        <dbReference type="PROSITE" id="PS50943"/>
    </source>
</evidence>
<dbReference type="Gene3D" id="1.10.260.40">
    <property type="entry name" value="lambda repressor-like DNA-binding domains"/>
    <property type="match status" value="1"/>
</dbReference>
<dbReference type="CDD" id="cd00093">
    <property type="entry name" value="HTH_XRE"/>
    <property type="match status" value="1"/>
</dbReference>
<comment type="caution">
    <text evidence="3">The sequence shown here is derived from an EMBL/GenBank/DDBJ whole genome shotgun (WGS) entry which is preliminary data.</text>
</comment>
<dbReference type="InterPro" id="IPR001387">
    <property type="entry name" value="Cro/C1-type_HTH"/>
</dbReference>
<feature type="region of interest" description="Disordered" evidence="1">
    <location>
        <begin position="116"/>
        <end position="143"/>
    </location>
</feature>
<sequence length="143" mass="17063">MVDQLIFFEMTPKQENKGKIKNTEIELYVINKVKEYRIAAKMSQRKLCMELRLSPTYVFYAESPKYTAKYNLNQLNELAKIFKCSIADFMPSPYVEVDTIEEYMDLHPKVRIRNEKMIKDAEEKGRKKRVEKEKKGKAERKKQ</sequence>
<proteinExistence type="predicted"/>
<dbReference type="GeneID" id="93102720"/>
<dbReference type="PROSITE" id="PS50943">
    <property type="entry name" value="HTH_CROC1"/>
    <property type="match status" value="1"/>
</dbReference>
<dbReference type="RefSeq" id="WP_229782968.1">
    <property type="nucleotide sequence ID" value="NZ_AP028155.1"/>
</dbReference>
<name>A0A7W6HY29_9BACT</name>
<dbReference type="EMBL" id="JACIES010000006">
    <property type="protein sequence ID" value="MBB4026805.1"/>
    <property type="molecule type" value="Genomic_DNA"/>
</dbReference>
<gene>
    <name evidence="3" type="ORF">GGR14_002606</name>
</gene>
<evidence type="ECO:0000313" key="4">
    <source>
        <dbReference type="Proteomes" id="UP000546007"/>
    </source>
</evidence>
<keyword evidence="4" id="KW-1185">Reference proteome</keyword>
<accession>A0A7W6HY29</accession>
<dbReference type="InterPro" id="IPR010982">
    <property type="entry name" value="Lambda_DNA-bd_dom_sf"/>
</dbReference>
<feature type="domain" description="HTH cro/C1-type" evidence="2">
    <location>
        <begin position="33"/>
        <end position="89"/>
    </location>
</feature>
<organism evidence="3 4">
    <name type="scientific">Butyricimonas faecihominis</name>
    <dbReference type="NCBI Taxonomy" id="1472416"/>
    <lineage>
        <taxon>Bacteria</taxon>
        <taxon>Pseudomonadati</taxon>
        <taxon>Bacteroidota</taxon>
        <taxon>Bacteroidia</taxon>
        <taxon>Bacteroidales</taxon>
        <taxon>Odoribacteraceae</taxon>
        <taxon>Butyricimonas</taxon>
    </lineage>
</organism>
<reference evidence="3 4" key="1">
    <citation type="submission" date="2020-08" db="EMBL/GenBank/DDBJ databases">
        <title>Genomic Encyclopedia of Type Strains, Phase IV (KMG-IV): sequencing the most valuable type-strain genomes for metagenomic binning, comparative biology and taxonomic classification.</title>
        <authorList>
            <person name="Goeker M."/>
        </authorList>
    </citation>
    <scope>NUCLEOTIDE SEQUENCE [LARGE SCALE GENOMIC DNA]</scope>
    <source>
        <strain evidence="3 4">DSM 105721</strain>
    </source>
</reference>